<dbReference type="EMBL" id="BNBI01000004">
    <property type="protein sequence ID" value="GHE97464.1"/>
    <property type="molecule type" value="Genomic_DNA"/>
</dbReference>
<organism evidence="2 3">
    <name type="scientific">Streptomyces fumanus</name>
    <dbReference type="NCBI Taxonomy" id="67302"/>
    <lineage>
        <taxon>Bacteria</taxon>
        <taxon>Bacillati</taxon>
        <taxon>Actinomycetota</taxon>
        <taxon>Actinomycetes</taxon>
        <taxon>Kitasatosporales</taxon>
        <taxon>Streptomycetaceae</taxon>
        <taxon>Streptomyces</taxon>
    </lineage>
</organism>
<comment type="caution">
    <text evidence="2">The sequence shown here is derived from an EMBL/GenBank/DDBJ whole genome shotgun (WGS) entry which is preliminary data.</text>
</comment>
<accession>A0A919ABK0</accession>
<dbReference type="Proteomes" id="UP000630718">
    <property type="component" value="Unassembled WGS sequence"/>
</dbReference>
<evidence type="ECO:0000313" key="3">
    <source>
        <dbReference type="Proteomes" id="UP000630718"/>
    </source>
</evidence>
<gene>
    <name evidence="2" type="ORF">GCM10018772_22110</name>
</gene>
<sequence>MGRASAPEQAVPGEGKRVSLRLDHRHIQARLHQVSIRGALPGLRTITASPAAKSTADEVRCREGRLAAERRIRSSRTDIRQHTLQRRIRVCSPSRPVPPRPWW</sequence>
<proteinExistence type="predicted"/>
<reference evidence="2" key="2">
    <citation type="submission" date="2020-09" db="EMBL/GenBank/DDBJ databases">
        <authorList>
            <person name="Sun Q."/>
            <person name="Ohkuma M."/>
        </authorList>
    </citation>
    <scope>NUCLEOTIDE SEQUENCE</scope>
    <source>
        <strain evidence="2">JCM 4477</strain>
    </source>
</reference>
<dbReference type="AlphaFoldDB" id="A0A919ABK0"/>
<keyword evidence="3" id="KW-1185">Reference proteome</keyword>
<feature type="region of interest" description="Disordered" evidence="1">
    <location>
        <begin position="80"/>
        <end position="103"/>
    </location>
</feature>
<protein>
    <submittedName>
        <fullName evidence="2">Uncharacterized protein</fullName>
    </submittedName>
</protein>
<evidence type="ECO:0000313" key="2">
    <source>
        <dbReference type="EMBL" id="GHE97464.1"/>
    </source>
</evidence>
<reference evidence="2" key="1">
    <citation type="journal article" date="2014" name="Int. J. Syst. Evol. Microbiol.">
        <title>Complete genome sequence of Corynebacterium casei LMG S-19264T (=DSM 44701T), isolated from a smear-ripened cheese.</title>
        <authorList>
            <consortium name="US DOE Joint Genome Institute (JGI-PGF)"/>
            <person name="Walter F."/>
            <person name="Albersmeier A."/>
            <person name="Kalinowski J."/>
            <person name="Ruckert C."/>
        </authorList>
    </citation>
    <scope>NUCLEOTIDE SEQUENCE</scope>
    <source>
        <strain evidence="2">JCM 4477</strain>
    </source>
</reference>
<evidence type="ECO:0000256" key="1">
    <source>
        <dbReference type="SAM" id="MobiDB-lite"/>
    </source>
</evidence>
<name>A0A919ABK0_9ACTN</name>